<feature type="transmembrane region" description="Helical" evidence="6">
    <location>
        <begin position="212"/>
        <end position="229"/>
    </location>
</feature>
<comment type="caution">
    <text evidence="9">The sequence shown here is derived from an EMBL/GenBank/DDBJ whole genome shotgun (WGS) entry which is preliminary data.</text>
</comment>
<dbReference type="GO" id="GO:0006644">
    <property type="term" value="P:phospholipid metabolic process"/>
    <property type="evidence" value="ECO:0007669"/>
    <property type="project" value="InterPro"/>
</dbReference>
<evidence type="ECO:0000256" key="4">
    <source>
        <dbReference type="ARBA" id="ARBA00022989"/>
    </source>
</evidence>
<name>A0A9C7PT07_9RHOD</name>
<keyword evidence="7" id="KW-0732">Signal</keyword>
<evidence type="ECO:0000256" key="3">
    <source>
        <dbReference type="ARBA" id="ARBA00022692"/>
    </source>
</evidence>
<comment type="similarity">
    <text evidence="2">Belongs to the PA-phosphatase related phosphoesterase family.</text>
</comment>
<evidence type="ECO:0000256" key="5">
    <source>
        <dbReference type="ARBA" id="ARBA00023136"/>
    </source>
</evidence>
<proteinExistence type="inferred from homology"/>
<dbReference type="InterPro" id="IPR000326">
    <property type="entry name" value="PAP2/HPO"/>
</dbReference>
<evidence type="ECO:0000256" key="2">
    <source>
        <dbReference type="ARBA" id="ARBA00008816"/>
    </source>
</evidence>
<dbReference type="OrthoDB" id="8907274at2759"/>
<feature type="transmembrane region" description="Helical" evidence="6">
    <location>
        <begin position="101"/>
        <end position="123"/>
    </location>
</feature>
<feature type="chain" id="PRO_5039678690" description="Phosphatidic acid phosphatase type 2/haloperoxidase domain-containing protein" evidence="7">
    <location>
        <begin position="25"/>
        <end position="282"/>
    </location>
</feature>
<dbReference type="SUPFAM" id="SSF48317">
    <property type="entry name" value="Acid phosphatase/Vanadium-dependent haloperoxidase"/>
    <property type="match status" value="1"/>
</dbReference>
<dbReference type="Pfam" id="PF01569">
    <property type="entry name" value="PAP2"/>
    <property type="match status" value="1"/>
</dbReference>
<dbReference type="PANTHER" id="PTHR10165:SF35">
    <property type="entry name" value="RE23632P"/>
    <property type="match status" value="1"/>
</dbReference>
<evidence type="ECO:0000256" key="7">
    <source>
        <dbReference type="SAM" id="SignalP"/>
    </source>
</evidence>
<feature type="transmembrane region" description="Helical" evidence="6">
    <location>
        <begin position="56"/>
        <end position="80"/>
    </location>
</feature>
<feature type="signal peptide" evidence="7">
    <location>
        <begin position="1"/>
        <end position="24"/>
    </location>
</feature>
<evidence type="ECO:0000313" key="10">
    <source>
        <dbReference type="Proteomes" id="UP001061958"/>
    </source>
</evidence>
<evidence type="ECO:0000259" key="8">
    <source>
        <dbReference type="SMART" id="SM00014"/>
    </source>
</evidence>
<sequence length="282" mass="32219">MRLQSLHSLGLPFLLFAILLEVTAWRLSRIDPHIELFFLNDTSLWYTRLPETVHRWQIIAAGLTISPLIFLIGEYMLLKLGKMEQRRNEPGSLAASFWNSVLWRALAHFVGTTTAFLLAAFFAECGKLSVGMLRPDFYYRCMGSSLPSSFQSEVFTSNSQCSQSDIEFILNGRKSFPSEHACAGASFGWYLTLYIVWNSWCLMESRPFVSEFLRMFSIVPFTFALWVGVTRITDHRQHHTAVVAGWLLGLLFATLLFITTNLRLDQVKNRGNKDYSALTTFS</sequence>
<gene>
    <name evidence="9" type="ORF">GpartN1_g1198.t1</name>
</gene>
<dbReference type="GO" id="GO:0008195">
    <property type="term" value="F:phosphatidate phosphatase activity"/>
    <property type="evidence" value="ECO:0007669"/>
    <property type="project" value="TreeGrafter"/>
</dbReference>
<dbReference type="AlphaFoldDB" id="A0A9C7PT07"/>
<keyword evidence="5 6" id="KW-0472">Membrane</keyword>
<evidence type="ECO:0000256" key="6">
    <source>
        <dbReference type="SAM" id="Phobius"/>
    </source>
</evidence>
<dbReference type="EMBL" id="BQMJ01000008">
    <property type="protein sequence ID" value="GJQ09407.1"/>
    <property type="molecule type" value="Genomic_DNA"/>
</dbReference>
<dbReference type="InterPro" id="IPR036938">
    <property type="entry name" value="PAP2/HPO_sf"/>
</dbReference>
<protein>
    <recommendedName>
        <fullName evidence="8">Phosphatidic acid phosphatase type 2/haloperoxidase domain-containing protein</fullName>
    </recommendedName>
</protein>
<evidence type="ECO:0000313" key="9">
    <source>
        <dbReference type="EMBL" id="GJQ09407.1"/>
    </source>
</evidence>
<comment type="subcellular location">
    <subcellularLocation>
        <location evidence="1">Membrane</location>
        <topology evidence="1">Multi-pass membrane protein</topology>
    </subcellularLocation>
</comment>
<dbReference type="GO" id="GO:0016020">
    <property type="term" value="C:membrane"/>
    <property type="evidence" value="ECO:0007669"/>
    <property type="project" value="UniProtKB-SubCell"/>
</dbReference>
<reference evidence="9" key="1">
    <citation type="journal article" date="2022" name="Proc. Natl. Acad. Sci. U.S.A.">
        <title>Life cycle and functional genomics of the unicellular red alga Galdieria for elucidating algal and plant evolution and industrial use.</title>
        <authorList>
            <person name="Hirooka S."/>
            <person name="Itabashi T."/>
            <person name="Ichinose T.M."/>
            <person name="Onuma R."/>
            <person name="Fujiwara T."/>
            <person name="Yamashita S."/>
            <person name="Jong L.W."/>
            <person name="Tomita R."/>
            <person name="Iwane A.H."/>
            <person name="Miyagishima S.Y."/>
        </authorList>
    </citation>
    <scope>NUCLEOTIDE SEQUENCE</scope>
    <source>
        <strain evidence="9">NBRC 102759</strain>
    </source>
</reference>
<dbReference type="GO" id="GO:0046839">
    <property type="term" value="P:phospholipid dephosphorylation"/>
    <property type="evidence" value="ECO:0007669"/>
    <property type="project" value="TreeGrafter"/>
</dbReference>
<dbReference type="SMART" id="SM00014">
    <property type="entry name" value="acidPPc"/>
    <property type="match status" value="1"/>
</dbReference>
<accession>A0A9C7PT07</accession>
<keyword evidence="3 6" id="KW-0812">Transmembrane</keyword>
<feature type="transmembrane region" description="Helical" evidence="6">
    <location>
        <begin position="183"/>
        <end position="200"/>
    </location>
</feature>
<dbReference type="PANTHER" id="PTHR10165">
    <property type="entry name" value="LIPID PHOSPHATE PHOSPHATASE"/>
    <property type="match status" value="1"/>
</dbReference>
<dbReference type="Gene3D" id="1.20.144.10">
    <property type="entry name" value="Phosphatidic acid phosphatase type 2/haloperoxidase"/>
    <property type="match status" value="1"/>
</dbReference>
<dbReference type="InterPro" id="IPR043216">
    <property type="entry name" value="PAP-like"/>
</dbReference>
<reference evidence="9" key="2">
    <citation type="submission" date="2022-01" db="EMBL/GenBank/DDBJ databases">
        <authorList>
            <person name="Hirooka S."/>
            <person name="Miyagishima S.Y."/>
        </authorList>
    </citation>
    <scope>NUCLEOTIDE SEQUENCE</scope>
    <source>
        <strain evidence="9">NBRC 102759</strain>
    </source>
</reference>
<keyword evidence="4 6" id="KW-1133">Transmembrane helix</keyword>
<dbReference type="Proteomes" id="UP001061958">
    <property type="component" value="Unassembled WGS sequence"/>
</dbReference>
<evidence type="ECO:0000256" key="1">
    <source>
        <dbReference type="ARBA" id="ARBA00004141"/>
    </source>
</evidence>
<organism evidence="9 10">
    <name type="scientific">Galdieria partita</name>
    <dbReference type="NCBI Taxonomy" id="83374"/>
    <lineage>
        <taxon>Eukaryota</taxon>
        <taxon>Rhodophyta</taxon>
        <taxon>Bangiophyceae</taxon>
        <taxon>Galdieriales</taxon>
        <taxon>Galdieriaceae</taxon>
        <taxon>Galdieria</taxon>
    </lineage>
</organism>
<feature type="transmembrane region" description="Helical" evidence="6">
    <location>
        <begin position="241"/>
        <end position="264"/>
    </location>
</feature>
<keyword evidence="10" id="KW-1185">Reference proteome</keyword>
<feature type="domain" description="Phosphatidic acid phosphatase type 2/haloperoxidase" evidence="8">
    <location>
        <begin position="109"/>
        <end position="257"/>
    </location>
</feature>